<evidence type="ECO:0000313" key="5">
    <source>
        <dbReference type="Proteomes" id="UP000199050"/>
    </source>
</evidence>
<dbReference type="EMBL" id="FNDX01000027">
    <property type="protein sequence ID" value="SDJ92273.1"/>
    <property type="molecule type" value="Genomic_DNA"/>
</dbReference>
<dbReference type="InterPro" id="IPR027417">
    <property type="entry name" value="P-loop_NTPase"/>
</dbReference>
<feature type="domain" description="Rad50/SbcC-type AAA" evidence="3">
    <location>
        <begin position="26"/>
        <end position="280"/>
    </location>
</feature>
<dbReference type="AlphaFoldDB" id="A0A1G8XP55"/>
<dbReference type="OrthoDB" id="2481648at2"/>
<keyword evidence="1 2" id="KW-0175">Coiled coil</keyword>
<evidence type="ECO:0000256" key="2">
    <source>
        <dbReference type="SAM" id="Coils"/>
    </source>
</evidence>
<dbReference type="PANTHER" id="PTHR45916:SF1">
    <property type="entry name" value="STRUCTURAL MAINTENANCE OF CHROMOSOMES PROTEIN 5"/>
    <property type="match status" value="1"/>
</dbReference>
<name>A0A1G8XP55_9BACL</name>
<dbReference type="Gene3D" id="3.40.50.300">
    <property type="entry name" value="P-loop containing nucleotide triphosphate hydrolases"/>
    <property type="match status" value="2"/>
</dbReference>
<dbReference type="GO" id="GO:0003697">
    <property type="term" value="F:single-stranded DNA binding"/>
    <property type="evidence" value="ECO:0007669"/>
    <property type="project" value="TreeGrafter"/>
</dbReference>
<dbReference type="Pfam" id="PF13476">
    <property type="entry name" value="AAA_23"/>
    <property type="match status" value="1"/>
</dbReference>
<dbReference type="RefSeq" id="WP_090716693.1">
    <property type="nucleotide sequence ID" value="NZ_CBCSKY010000015.1"/>
</dbReference>
<accession>A0A1G8XP55</accession>
<dbReference type="SUPFAM" id="SSF52540">
    <property type="entry name" value="P-loop containing nucleoside triphosphate hydrolases"/>
    <property type="match status" value="2"/>
</dbReference>
<keyword evidence="5" id="KW-1185">Reference proteome</keyword>
<evidence type="ECO:0000259" key="3">
    <source>
        <dbReference type="Pfam" id="PF13476"/>
    </source>
</evidence>
<dbReference type="GO" id="GO:0030915">
    <property type="term" value="C:Smc5-Smc6 complex"/>
    <property type="evidence" value="ECO:0007669"/>
    <property type="project" value="TreeGrafter"/>
</dbReference>
<sequence length="1079" mass="125478">MIPWKMWFHGIRDYAPAYMDLSGREEHVLITGPNGAGKSTITYCMGAVLYSSKVELDGLRSRNLAPDETWNAQIRFLFKNEGRLRIDAPGFIEFSLQIVQEPGQPVKKEYTVSSGDDPEHWEAVTRYTSGDRQYNFTAYKKDLQYKYKIDPDLFYLIWYQQEVNQFAVMHPEERFRIFAEMHGIDQVQRNWEESMEKLKDTQEILQSAEVNVENKKQLVKIKRNDLERYEDNRRRLQEGGSLYARSLLQLEEHYTREQESLSGQMEQLELELEQQQDQLNEMKERETELQQHVSAQEQAVTERKEELEDYEGQLQDLKLQMTKVRAQITELESELQQISKDRERITRTEAEVAEQLAKAEAQLDQVNGEMAGLEDERSSCDLLAESHRGSISRLEFQMDQELIQAAVHQERLRQYVSSHYVQEELNRLDEVLQQIKDQRYSCNTLIKEQQEELARLEDNRDWSKRQIESLAFFHNKGIQAYPLRDLVELTAGAQLKTEETFNAIKYSVFFDGHKAIPPNDLYHVPLRKVVPDRSVTELEELQLQVKSDLPEAVIPHAIKALWWVEQFFQAGELSIEQGALYDPAGIRGGQEQNRYILSPRAVLLHKEEVQNTIKALTSTLEEQEHSIQRNTKRLQELNSVIQLVREAEAFRTREHERAERARKLGEERDELEKQLTRLAEIGKFVNTLIKRQVELENLLHILRAEADFYLRLGLQKEKFEALGHVRSVLDGLKEREQEIVQQQEACEDQLHKLENGVRQQIRDLRELRDRQELEARKIIQATNQRDAAKDSYENAQGELVATIREIEHFKQTAPALYSEVTASVASVQAEGQETSGGAGGRMSLSRLRTERDKGKSQFDFARSESGIDPAAPENYRVIEEQFQRLQDEYKRTKLLFEQDSERTGQLKDQLETTINMRVLEILQRFKTYMSLFQFEGEIDWESQVDRRGRTHFSLYIKARKEGHRGTMEDVSVKARGGRVGKGVSGGEESLSSLLFALALLQNLQTSPGFIVLDEFDSALDEQRKLKVFELYGRELQRKLIILTPKSHESSYLDRFSKSFIVYHDPTIPLSKVVGLVRKG</sequence>
<feature type="coiled-coil region" evidence="2">
    <location>
        <begin position="198"/>
        <end position="376"/>
    </location>
</feature>
<gene>
    <name evidence="4" type="ORF">SAMN05216192_1278</name>
</gene>
<dbReference type="Proteomes" id="UP000199050">
    <property type="component" value="Unassembled WGS sequence"/>
</dbReference>
<organism evidence="4 5">
    <name type="scientific">Paenibacillus typhae</name>
    <dbReference type="NCBI Taxonomy" id="1174501"/>
    <lineage>
        <taxon>Bacteria</taxon>
        <taxon>Bacillati</taxon>
        <taxon>Bacillota</taxon>
        <taxon>Bacilli</taxon>
        <taxon>Bacillales</taxon>
        <taxon>Paenibacillaceae</taxon>
        <taxon>Paenibacillus</taxon>
    </lineage>
</organism>
<protein>
    <submittedName>
        <fullName evidence="4">Chromosome segregation protein</fullName>
    </submittedName>
</protein>
<feature type="coiled-coil region" evidence="2">
    <location>
        <begin position="606"/>
        <end position="681"/>
    </location>
</feature>
<dbReference type="STRING" id="1174501.SAMN05216192_1278"/>
<dbReference type="Gene3D" id="1.10.287.1490">
    <property type="match status" value="1"/>
</dbReference>
<evidence type="ECO:0000313" key="4">
    <source>
        <dbReference type="EMBL" id="SDJ92273.1"/>
    </source>
</evidence>
<reference evidence="5" key="1">
    <citation type="submission" date="2016-10" db="EMBL/GenBank/DDBJ databases">
        <authorList>
            <person name="Varghese N."/>
            <person name="Submissions S."/>
        </authorList>
    </citation>
    <scope>NUCLEOTIDE SEQUENCE [LARGE SCALE GENOMIC DNA]</scope>
    <source>
        <strain evidence="5">CGMCC 1.11012</strain>
    </source>
</reference>
<dbReference type="GO" id="GO:0000724">
    <property type="term" value="P:double-strand break repair via homologous recombination"/>
    <property type="evidence" value="ECO:0007669"/>
    <property type="project" value="TreeGrafter"/>
</dbReference>
<evidence type="ECO:0000256" key="1">
    <source>
        <dbReference type="ARBA" id="ARBA00023054"/>
    </source>
</evidence>
<dbReference type="InterPro" id="IPR038729">
    <property type="entry name" value="Rad50/SbcC_AAA"/>
</dbReference>
<proteinExistence type="predicted"/>
<dbReference type="PANTHER" id="PTHR45916">
    <property type="entry name" value="STRUCTURAL MAINTENANCE OF CHROMOSOMES PROTEIN 5"/>
    <property type="match status" value="1"/>
</dbReference>
<feature type="coiled-coil region" evidence="2">
    <location>
        <begin position="729"/>
        <end position="798"/>
    </location>
</feature>